<dbReference type="RefSeq" id="WP_060667787.1">
    <property type="nucleotide sequence ID" value="NZ_JARTGE010000060.1"/>
</dbReference>
<name>A0ABR5MMV1_9BACI</name>
<dbReference type="PROSITE" id="PS51000">
    <property type="entry name" value="HTH_DEOR_2"/>
    <property type="match status" value="1"/>
</dbReference>
<dbReference type="PRINTS" id="PR00037">
    <property type="entry name" value="HTHLACR"/>
</dbReference>
<keyword evidence="1" id="KW-0805">Transcription regulation</keyword>
<protein>
    <submittedName>
        <fullName evidence="5">DNA-binding protein</fullName>
    </submittedName>
</protein>
<dbReference type="Proteomes" id="UP000037854">
    <property type="component" value="Unassembled WGS sequence"/>
</dbReference>
<keyword evidence="3" id="KW-0804">Transcription</keyword>
<dbReference type="InterPro" id="IPR014036">
    <property type="entry name" value="DeoR-like_C"/>
</dbReference>
<evidence type="ECO:0000256" key="3">
    <source>
        <dbReference type="ARBA" id="ARBA00023163"/>
    </source>
</evidence>
<dbReference type="Gene3D" id="1.10.10.10">
    <property type="entry name" value="Winged helix-like DNA-binding domain superfamily/Winged helix DNA-binding domain"/>
    <property type="match status" value="1"/>
</dbReference>
<keyword evidence="6" id="KW-1185">Reference proteome</keyword>
<keyword evidence="2 5" id="KW-0238">DNA-binding</keyword>
<accession>A0ABR5MMV1</accession>
<comment type="caution">
    <text evidence="5">The sequence shown here is derived from an EMBL/GenBank/DDBJ whole genome shotgun (WGS) entry which is preliminary data.</text>
</comment>
<dbReference type="InterPro" id="IPR018356">
    <property type="entry name" value="Tscrpt_reg_HTH_DeoR_CS"/>
</dbReference>
<dbReference type="InterPro" id="IPR036388">
    <property type="entry name" value="WH-like_DNA-bd_sf"/>
</dbReference>
<dbReference type="EMBL" id="LGTK01000005">
    <property type="protein sequence ID" value="KPH77906.1"/>
    <property type="molecule type" value="Genomic_DNA"/>
</dbReference>
<dbReference type="Gene3D" id="3.40.50.1360">
    <property type="match status" value="1"/>
</dbReference>
<organism evidence="5 6">
    <name type="scientific">Oceanobacillus caeni</name>
    <dbReference type="NCBI Taxonomy" id="405946"/>
    <lineage>
        <taxon>Bacteria</taxon>
        <taxon>Bacillati</taxon>
        <taxon>Bacillota</taxon>
        <taxon>Bacilli</taxon>
        <taxon>Bacillales</taxon>
        <taxon>Bacillaceae</taxon>
        <taxon>Oceanobacillus</taxon>
    </lineage>
</organism>
<gene>
    <name evidence="5" type="ORF">AFL42_02850</name>
</gene>
<dbReference type="Pfam" id="PF08220">
    <property type="entry name" value="HTH_DeoR"/>
    <property type="match status" value="1"/>
</dbReference>
<evidence type="ECO:0000313" key="6">
    <source>
        <dbReference type="Proteomes" id="UP000037854"/>
    </source>
</evidence>
<evidence type="ECO:0000313" key="5">
    <source>
        <dbReference type="EMBL" id="KPH77906.1"/>
    </source>
</evidence>
<dbReference type="SUPFAM" id="SSF100950">
    <property type="entry name" value="NagB/RpiA/CoA transferase-like"/>
    <property type="match status" value="1"/>
</dbReference>
<evidence type="ECO:0000256" key="2">
    <source>
        <dbReference type="ARBA" id="ARBA00023125"/>
    </source>
</evidence>
<dbReference type="GO" id="GO:0003677">
    <property type="term" value="F:DNA binding"/>
    <property type="evidence" value="ECO:0007669"/>
    <property type="project" value="UniProtKB-KW"/>
</dbReference>
<dbReference type="InterPro" id="IPR001034">
    <property type="entry name" value="DeoR_HTH"/>
</dbReference>
<reference evidence="5 6" key="1">
    <citation type="submission" date="2015-07" db="EMBL/GenBank/DDBJ databases">
        <title>High-quality draft genome sequence of Oceanobacillus caeni HM6, a bacillus isolated from a human feces.</title>
        <authorList>
            <person name="Kumar J."/>
            <person name="Verma M.K."/>
            <person name="Pandey R."/>
            <person name="Bhambi M."/>
            <person name="Chauhan N."/>
        </authorList>
    </citation>
    <scope>NUCLEOTIDE SEQUENCE [LARGE SCALE GENOMIC DNA]</scope>
    <source>
        <strain evidence="5 6">HM6</strain>
    </source>
</reference>
<dbReference type="InterPro" id="IPR050313">
    <property type="entry name" value="Carb_Metab_HTH_regulators"/>
</dbReference>
<feature type="domain" description="HTH deoR-type" evidence="4">
    <location>
        <begin position="3"/>
        <end position="58"/>
    </location>
</feature>
<dbReference type="PANTHER" id="PTHR30363">
    <property type="entry name" value="HTH-TYPE TRANSCRIPTIONAL REGULATOR SRLR-RELATED"/>
    <property type="match status" value="1"/>
</dbReference>
<dbReference type="SUPFAM" id="SSF46785">
    <property type="entry name" value="Winged helix' DNA-binding domain"/>
    <property type="match status" value="1"/>
</dbReference>
<dbReference type="InterPro" id="IPR036390">
    <property type="entry name" value="WH_DNA-bd_sf"/>
</dbReference>
<dbReference type="SMART" id="SM00420">
    <property type="entry name" value="HTH_DEOR"/>
    <property type="match status" value="1"/>
</dbReference>
<dbReference type="SMART" id="SM01134">
    <property type="entry name" value="DeoRC"/>
    <property type="match status" value="1"/>
</dbReference>
<evidence type="ECO:0000256" key="1">
    <source>
        <dbReference type="ARBA" id="ARBA00023015"/>
    </source>
</evidence>
<dbReference type="InterPro" id="IPR037171">
    <property type="entry name" value="NagB/RpiA_transferase-like"/>
</dbReference>
<sequence length="252" mass="28451">MLKVERLDGIKEYIKNNVTVSLDDLVKAFGVSKNTIRRDVNELVKSGEFSKIYGGVSVNRSTIIPFQDRSIQNQSAKQQIAKQAASYVEDGDIIFIDSGTTTIEMFHFMKHKKVTVITNNMDFVIAALPFENLSVFSTGGMLERKTKSLTSIHNKEIIKGYNINKAFLASSGISLKNGVTNSLPVESYLKACVVEKSDEVFLLVDHHKFDKYSLTTYCSLDQIDYLVTDKQPANQYIEFLKQHDIKWMVTGK</sequence>
<dbReference type="PROSITE" id="PS00894">
    <property type="entry name" value="HTH_DEOR_1"/>
    <property type="match status" value="1"/>
</dbReference>
<proteinExistence type="predicted"/>
<dbReference type="Pfam" id="PF00455">
    <property type="entry name" value="DeoRC"/>
    <property type="match status" value="1"/>
</dbReference>
<dbReference type="PANTHER" id="PTHR30363:SF60">
    <property type="entry name" value="HTH-TYPE TRANSCRIPTIONAL REGULATOR IOLR"/>
    <property type="match status" value="1"/>
</dbReference>
<evidence type="ECO:0000259" key="4">
    <source>
        <dbReference type="PROSITE" id="PS51000"/>
    </source>
</evidence>